<evidence type="ECO:0000313" key="1">
    <source>
        <dbReference type="EMBL" id="TDZ41451.1"/>
    </source>
</evidence>
<gene>
    <name evidence="1" type="ORF">CTRI78_v009631</name>
</gene>
<dbReference type="STRING" id="5466.A0A4R8QXK5"/>
<evidence type="ECO:0000313" key="2">
    <source>
        <dbReference type="Proteomes" id="UP000295703"/>
    </source>
</evidence>
<keyword evidence="2" id="KW-1185">Reference proteome</keyword>
<protein>
    <submittedName>
        <fullName evidence="1">Uncharacterized protein</fullName>
    </submittedName>
</protein>
<dbReference type="AlphaFoldDB" id="A0A4R8QXK5"/>
<comment type="caution">
    <text evidence="1">The sequence shown here is derived from an EMBL/GenBank/DDBJ whole genome shotgun (WGS) entry which is preliminary data.</text>
</comment>
<accession>A0A4R8QXK5</accession>
<reference evidence="1 2" key="1">
    <citation type="submission" date="2018-12" db="EMBL/GenBank/DDBJ databases">
        <title>Genome sequence and assembly of Colletotrichum trifolii.</title>
        <authorList>
            <person name="Gan P."/>
            <person name="Shirasu K."/>
        </authorList>
    </citation>
    <scope>NUCLEOTIDE SEQUENCE [LARGE SCALE GENOMIC DNA]</scope>
    <source>
        <strain evidence="1 2">543-2</strain>
    </source>
</reference>
<name>A0A4R8QXK5_COLTR</name>
<dbReference type="EMBL" id="RYZW01000136">
    <property type="protein sequence ID" value="TDZ41451.1"/>
    <property type="molecule type" value="Genomic_DNA"/>
</dbReference>
<proteinExistence type="predicted"/>
<sequence length="151" mass="16912">MSVKTLLDPLSPLYKTILRRQDEWENPLASIPDPDSPIEIEFKKKGKNMVWHANGPALELFDSTVCPAVHALLVNTTLIDHDAQEAPLFIRLYMVGETAEQSRPTVFICCNAKSLREDAESCVKRSDVVERHGFGLASSAFFLETKLVIVK</sequence>
<dbReference type="Proteomes" id="UP000295703">
    <property type="component" value="Unassembled WGS sequence"/>
</dbReference>
<organism evidence="1 2">
    <name type="scientific">Colletotrichum trifolii</name>
    <dbReference type="NCBI Taxonomy" id="5466"/>
    <lineage>
        <taxon>Eukaryota</taxon>
        <taxon>Fungi</taxon>
        <taxon>Dikarya</taxon>
        <taxon>Ascomycota</taxon>
        <taxon>Pezizomycotina</taxon>
        <taxon>Sordariomycetes</taxon>
        <taxon>Hypocreomycetidae</taxon>
        <taxon>Glomerellales</taxon>
        <taxon>Glomerellaceae</taxon>
        <taxon>Colletotrichum</taxon>
        <taxon>Colletotrichum orbiculare species complex</taxon>
    </lineage>
</organism>